<gene>
    <name evidence="2" type="ORF">V6M85_02705</name>
</gene>
<evidence type="ECO:0000313" key="3">
    <source>
        <dbReference type="Proteomes" id="UP001432202"/>
    </source>
</evidence>
<evidence type="ECO:0000259" key="1">
    <source>
        <dbReference type="SMART" id="SM00382"/>
    </source>
</evidence>
<reference evidence="2 3" key="1">
    <citation type="submission" date="2024-02" db="EMBL/GenBank/DDBJ databases">
        <title>STSV induces naive adaptation in Sulfolobus.</title>
        <authorList>
            <person name="Xiang X."/>
            <person name="Song M."/>
        </authorList>
    </citation>
    <scope>NUCLEOTIDE SEQUENCE [LARGE SCALE GENOMIC DNA]</scope>
    <source>
        <strain evidence="2 3">RT2</strain>
    </source>
</reference>
<dbReference type="GO" id="GO:0005524">
    <property type="term" value="F:ATP binding"/>
    <property type="evidence" value="ECO:0007669"/>
    <property type="project" value="InterPro"/>
</dbReference>
<dbReference type="AlphaFoldDB" id="A0AAX4L1Y7"/>
<name>A0AAX4L1Y7_9CREN</name>
<feature type="domain" description="AAA+ ATPase" evidence="1">
    <location>
        <begin position="33"/>
        <end position="195"/>
    </location>
</feature>
<dbReference type="Gene3D" id="3.40.50.300">
    <property type="entry name" value="P-loop containing nucleotide triphosphate hydrolases"/>
    <property type="match status" value="1"/>
</dbReference>
<dbReference type="PANTHER" id="PTHR42759:SF1">
    <property type="entry name" value="MAGNESIUM-CHELATASE SUBUNIT CHLD"/>
    <property type="match status" value="1"/>
</dbReference>
<dbReference type="InterPro" id="IPR027417">
    <property type="entry name" value="P-loop_NTPase"/>
</dbReference>
<protein>
    <submittedName>
        <fullName evidence="2">MoxR family ATPase</fullName>
    </submittedName>
</protein>
<sequence length="292" mass="33975">MLSSVDELIKLLMDNDYVIDRQSAIAVFLSLKLEKPLLIEGPPGCGKTELAKVIAKALNLELIRLQCYEGLDYSQALYEWNYPKQLLEIKMMQQANESEIKKRIYSEEFLIERPLLKAIRSDKRVVLLIDEIDRADPEFEGFLLEFLGEFQITIPELGTIRAKQRPYVFITSNKTRDLSDALKRRCLYLYLSYPSEEKELEIVRRKVGRIDEDKAKKAIKIVNELRRDDEIMHKPGIAETIDFVTAMSLLDAESEESLKSLIINVLLKDEEDIRHFERFRNGRGRKEDSEDS</sequence>
<dbReference type="InterPro" id="IPR011704">
    <property type="entry name" value="ATPase_dyneun-rel_AAA"/>
</dbReference>
<dbReference type="InterPro" id="IPR003593">
    <property type="entry name" value="AAA+_ATPase"/>
</dbReference>
<dbReference type="EMBL" id="CP146016">
    <property type="protein sequence ID" value="WWQ61009.1"/>
    <property type="molecule type" value="Genomic_DNA"/>
</dbReference>
<keyword evidence="3" id="KW-1185">Reference proteome</keyword>
<organism evidence="2 3">
    <name type="scientific">Sulfolobus tengchongensis</name>
    <dbReference type="NCBI Taxonomy" id="207809"/>
    <lineage>
        <taxon>Archaea</taxon>
        <taxon>Thermoproteota</taxon>
        <taxon>Thermoprotei</taxon>
        <taxon>Sulfolobales</taxon>
        <taxon>Sulfolobaceae</taxon>
        <taxon>Sulfolobus</taxon>
    </lineage>
</organism>
<dbReference type="InterPro" id="IPR050764">
    <property type="entry name" value="CbbQ/NirQ/NorQ/GpvN"/>
</dbReference>
<dbReference type="SUPFAM" id="SSF52540">
    <property type="entry name" value="P-loop containing nucleoside triphosphate hydrolases"/>
    <property type="match status" value="1"/>
</dbReference>
<accession>A0AAX4L1Y7</accession>
<proteinExistence type="predicted"/>
<dbReference type="Proteomes" id="UP001432202">
    <property type="component" value="Chromosome"/>
</dbReference>
<dbReference type="PANTHER" id="PTHR42759">
    <property type="entry name" value="MOXR FAMILY PROTEIN"/>
    <property type="match status" value="1"/>
</dbReference>
<evidence type="ECO:0000313" key="2">
    <source>
        <dbReference type="EMBL" id="WWQ61009.1"/>
    </source>
</evidence>
<dbReference type="GO" id="GO:0016887">
    <property type="term" value="F:ATP hydrolysis activity"/>
    <property type="evidence" value="ECO:0007669"/>
    <property type="project" value="InterPro"/>
</dbReference>
<dbReference type="CDD" id="cd00009">
    <property type="entry name" value="AAA"/>
    <property type="match status" value="1"/>
</dbReference>
<dbReference type="Pfam" id="PF07728">
    <property type="entry name" value="AAA_5"/>
    <property type="match status" value="1"/>
</dbReference>
<dbReference type="RefSeq" id="WP_338602679.1">
    <property type="nucleotide sequence ID" value="NZ_CP146016.1"/>
</dbReference>
<dbReference type="SMART" id="SM00382">
    <property type="entry name" value="AAA"/>
    <property type="match status" value="1"/>
</dbReference>
<dbReference type="GeneID" id="89335643"/>